<dbReference type="Pfam" id="PF00288">
    <property type="entry name" value="GHMP_kinases_N"/>
    <property type="match status" value="1"/>
</dbReference>
<organism evidence="12 13">
    <name type="scientific">Candidatus Trichorickettsia mobilis</name>
    <dbReference type="NCBI Taxonomy" id="1346319"/>
    <lineage>
        <taxon>Bacteria</taxon>
        <taxon>Pseudomonadati</taxon>
        <taxon>Pseudomonadota</taxon>
        <taxon>Alphaproteobacteria</taxon>
        <taxon>Rickettsiales</taxon>
        <taxon>Rickettsiaceae</taxon>
        <taxon>Rickettsieae</taxon>
        <taxon>Candidatus Trichorickettsia</taxon>
    </lineage>
</organism>
<feature type="domain" description="GHMP kinase C-terminal" evidence="11">
    <location>
        <begin position="248"/>
        <end position="312"/>
    </location>
</feature>
<evidence type="ECO:0000256" key="6">
    <source>
        <dbReference type="ARBA" id="ARBA00022840"/>
    </source>
</evidence>
<dbReference type="GO" id="GO:0016301">
    <property type="term" value="F:kinase activity"/>
    <property type="evidence" value="ECO:0007669"/>
    <property type="project" value="UniProtKB-KW"/>
</dbReference>
<keyword evidence="3" id="KW-0808">Transferase</keyword>
<dbReference type="Gene3D" id="3.30.230.10">
    <property type="match status" value="1"/>
</dbReference>
<evidence type="ECO:0000256" key="7">
    <source>
        <dbReference type="ARBA" id="ARBA00022842"/>
    </source>
</evidence>
<keyword evidence="13" id="KW-1185">Reference proteome</keyword>
<dbReference type="Gene3D" id="3.30.70.890">
    <property type="entry name" value="GHMP kinase, C-terminal domain"/>
    <property type="match status" value="1"/>
</dbReference>
<evidence type="ECO:0000259" key="10">
    <source>
        <dbReference type="Pfam" id="PF00288"/>
    </source>
</evidence>
<accession>A0ABZ0UV25</accession>
<evidence type="ECO:0000259" key="11">
    <source>
        <dbReference type="Pfam" id="PF08544"/>
    </source>
</evidence>
<protein>
    <submittedName>
        <fullName evidence="12">Mevalonate/phosphomevalonate kinase</fullName>
    </submittedName>
</protein>
<keyword evidence="1" id="KW-0963">Cytoplasm</keyword>
<evidence type="ECO:0000256" key="4">
    <source>
        <dbReference type="ARBA" id="ARBA00022741"/>
    </source>
</evidence>
<feature type="domain" description="GHMP kinase N-terminal" evidence="10">
    <location>
        <begin position="81"/>
        <end position="181"/>
    </location>
</feature>
<keyword evidence="4" id="KW-0547">Nucleotide-binding</keyword>
<keyword evidence="7" id="KW-0460">Magnesium</keyword>
<dbReference type="InterPro" id="IPR013750">
    <property type="entry name" value="GHMP_kinase_C_dom"/>
</dbReference>
<evidence type="ECO:0000313" key="13">
    <source>
        <dbReference type="Proteomes" id="UP001326613"/>
    </source>
</evidence>
<dbReference type="Pfam" id="PF08544">
    <property type="entry name" value="GHMP_kinases_C"/>
    <property type="match status" value="1"/>
</dbReference>
<dbReference type="InterPro" id="IPR036554">
    <property type="entry name" value="GHMP_kinase_C_sf"/>
</dbReference>
<evidence type="ECO:0000256" key="8">
    <source>
        <dbReference type="ARBA" id="ARBA00023098"/>
    </source>
</evidence>
<dbReference type="SUPFAM" id="SSF55060">
    <property type="entry name" value="GHMP Kinase, C-terminal domain"/>
    <property type="match status" value="1"/>
</dbReference>
<dbReference type="InterPro" id="IPR014721">
    <property type="entry name" value="Ribsml_uS5_D2-typ_fold_subgr"/>
</dbReference>
<keyword evidence="8" id="KW-0443">Lipid metabolism</keyword>
<evidence type="ECO:0000256" key="2">
    <source>
        <dbReference type="ARBA" id="ARBA00022516"/>
    </source>
</evidence>
<keyword evidence="6" id="KW-0067">ATP-binding</keyword>
<dbReference type="SUPFAM" id="SSF54211">
    <property type="entry name" value="Ribosomal protein S5 domain 2-like"/>
    <property type="match status" value="1"/>
</dbReference>
<dbReference type="InterPro" id="IPR006205">
    <property type="entry name" value="Mev_gal_kin"/>
</dbReference>
<evidence type="ECO:0000256" key="9">
    <source>
        <dbReference type="ARBA" id="ARBA00029438"/>
    </source>
</evidence>
<dbReference type="PANTHER" id="PTHR43290:SF2">
    <property type="entry name" value="MEVALONATE KINASE"/>
    <property type="match status" value="1"/>
</dbReference>
<dbReference type="InterPro" id="IPR006204">
    <property type="entry name" value="GHMP_kinase_N_dom"/>
</dbReference>
<sequence length="337" mass="36585">MVHIHYKTLAYTASAPGTLMLLGEHSVLENKRAIVLAIDKRINVTLTPRQDMEIIINSDVGKLECNLDDVDRLKSTKSFEFVLTAISLFKDKLISGFELLIISNFSSQVGLGSSAAITVSTLAVLQQFSAASINIDKKQIVVNSHEQTLDHFYLFQMAKTVVKTVQGIASGADVAASVHGGIILYQQTSPYILKQIPHLLPLVVIYSGYKTPTPEVIKKVKATRQKYPKVFAALDEVMDQSVLEALTFIEQKDWLQLGAIMNIQQGVMNAFGVGTSLLNELVDILNGLPGIYGAKISGSGLGDCVIGLGEYPSIAFPNHANVERIFLSGSLQGVCYG</sequence>
<evidence type="ECO:0000256" key="1">
    <source>
        <dbReference type="ARBA" id="ARBA00022490"/>
    </source>
</evidence>
<dbReference type="InterPro" id="IPR020568">
    <property type="entry name" value="Ribosomal_Su5_D2-typ_SF"/>
</dbReference>
<proteinExistence type="predicted"/>
<dbReference type="PRINTS" id="PR00959">
    <property type="entry name" value="MEVGALKINASE"/>
</dbReference>
<dbReference type="PANTHER" id="PTHR43290">
    <property type="entry name" value="MEVALONATE KINASE"/>
    <property type="match status" value="1"/>
</dbReference>
<keyword evidence="2" id="KW-0444">Lipid biosynthesis</keyword>
<dbReference type="Proteomes" id="UP001326613">
    <property type="component" value="Chromosome"/>
</dbReference>
<comment type="pathway">
    <text evidence="9">Isoprenoid biosynthesis; isopentenyl diphosphate biosynthesis via mevalonate pathway; isopentenyl diphosphate from (R)-mevalonate: step 1/3.</text>
</comment>
<gene>
    <name evidence="12" type="ORF">Trichorick_01256</name>
</gene>
<name>A0ABZ0UV25_9RICK</name>
<dbReference type="EMBL" id="CP112932">
    <property type="protein sequence ID" value="WPY01346.1"/>
    <property type="molecule type" value="Genomic_DNA"/>
</dbReference>
<evidence type="ECO:0000256" key="5">
    <source>
        <dbReference type="ARBA" id="ARBA00022777"/>
    </source>
</evidence>
<dbReference type="RefSeq" id="WP_323738123.1">
    <property type="nucleotide sequence ID" value="NZ_CP112932.1"/>
</dbReference>
<evidence type="ECO:0000256" key="3">
    <source>
        <dbReference type="ARBA" id="ARBA00022679"/>
    </source>
</evidence>
<reference evidence="12 13" key="1">
    <citation type="submission" date="2022-10" db="EMBL/GenBank/DDBJ databases">
        <title>Host association and intracellularity evolved multiple times independently in the Rickettsiales.</title>
        <authorList>
            <person name="Castelli M."/>
            <person name="Nardi T."/>
            <person name="Gammuto L."/>
            <person name="Bellinzona G."/>
            <person name="Sabaneyeva E."/>
            <person name="Potekhin A."/>
            <person name="Serra V."/>
            <person name="Petroni G."/>
            <person name="Sassera D."/>
        </authorList>
    </citation>
    <scope>NUCLEOTIDE SEQUENCE [LARGE SCALE GENOMIC DNA]</scope>
    <source>
        <strain evidence="12 13">Kr 154-4</strain>
    </source>
</reference>
<evidence type="ECO:0000313" key="12">
    <source>
        <dbReference type="EMBL" id="WPY01346.1"/>
    </source>
</evidence>
<keyword evidence="5 12" id="KW-0418">Kinase</keyword>